<dbReference type="PROSITE" id="PS00635">
    <property type="entry name" value="PILI_CHAPERONE"/>
    <property type="match status" value="1"/>
</dbReference>
<dbReference type="InterPro" id="IPR036316">
    <property type="entry name" value="Pili_assmbl_chap_C_dom_sf"/>
</dbReference>
<evidence type="ECO:0000259" key="9">
    <source>
        <dbReference type="Pfam" id="PF00345"/>
    </source>
</evidence>
<comment type="subcellular location">
    <subcellularLocation>
        <location evidence="1 7">Periplasm</location>
    </subcellularLocation>
</comment>
<dbReference type="PANTHER" id="PTHR30251">
    <property type="entry name" value="PILUS ASSEMBLY CHAPERONE"/>
    <property type="match status" value="1"/>
</dbReference>
<feature type="chain" id="PRO_5032596633" evidence="8">
    <location>
        <begin position="19"/>
        <end position="230"/>
    </location>
</feature>
<dbReference type="InterPro" id="IPR001829">
    <property type="entry name" value="Pili_assmbl_chaperone_bac"/>
</dbReference>
<dbReference type="Pfam" id="PF02753">
    <property type="entry name" value="PapD_C"/>
    <property type="match status" value="1"/>
</dbReference>
<protein>
    <submittedName>
        <fullName evidence="11">Fimbrial assembly chaperone</fullName>
    </submittedName>
</protein>
<gene>
    <name evidence="11" type="ORF">IDM36_04050</name>
</gene>
<dbReference type="InterPro" id="IPR008962">
    <property type="entry name" value="PapD-like_sf"/>
</dbReference>
<dbReference type="NCBIfam" id="NF011823">
    <property type="entry name" value="PRK15295.1"/>
    <property type="match status" value="1"/>
</dbReference>
<dbReference type="PRINTS" id="PR00969">
    <property type="entry name" value="CHAPERONPILI"/>
</dbReference>
<evidence type="ECO:0000256" key="1">
    <source>
        <dbReference type="ARBA" id="ARBA00004418"/>
    </source>
</evidence>
<dbReference type="InterPro" id="IPR016147">
    <property type="entry name" value="Pili_assmbl_chaperone_N"/>
</dbReference>
<evidence type="ECO:0000256" key="4">
    <source>
        <dbReference type="ARBA" id="ARBA00022764"/>
    </source>
</evidence>
<accession>A0A7T0DXJ4</accession>
<feature type="domain" description="Pili assembly chaperone N-terminal" evidence="9">
    <location>
        <begin position="19"/>
        <end position="137"/>
    </location>
</feature>
<dbReference type="Gene3D" id="2.60.40.10">
    <property type="entry name" value="Immunoglobulins"/>
    <property type="match status" value="2"/>
</dbReference>
<dbReference type="SUPFAM" id="SSF49354">
    <property type="entry name" value="PapD-like"/>
    <property type="match status" value="1"/>
</dbReference>
<dbReference type="EMBL" id="CP061801">
    <property type="protein sequence ID" value="QPK01326.1"/>
    <property type="molecule type" value="Genomic_DNA"/>
</dbReference>
<dbReference type="PANTHER" id="PTHR30251:SF9">
    <property type="entry name" value="CHAPERONE PROTEIN CAF1M"/>
    <property type="match status" value="1"/>
</dbReference>
<feature type="signal peptide" evidence="8">
    <location>
        <begin position="1"/>
        <end position="18"/>
    </location>
</feature>
<dbReference type="SUPFAM" id="SSF49584">
    <property type="entry name" value="Periplasmic chaperone C-domain"/>
    <property type="match status" value="1"/>
</dbReference>
<evidence type="ECO:0000256" key="7">
    <source>
        <dbReference type="RuleBase" id="RU003918"/>
    </source>
</evidence>
<feature type="domain" description="Pili assembly chaperone C-terminal" evidence="10">
    <location>
        <begin position="160"/>
        <end position="220"/>
    </location>
</feature>
<keyword evidence="6" id="KW-0393">Immunoglobulin domain</keyword>
<dbReference type="GO" id="GO:0030288">
    <property type="term" value="C:outer membrane-bounded periplasmic space"/>
    <property type="evidence" value="ECO:0007669"/>
    <property type="project" value="InterPro"/>
</dbReference>
<evidence type="ECO:0000256" key="6">
    <source>
        <dbReference type="ARBA" id="ARBA00023319"/>
    </source>
</evidence>
<proteinExistence type="inferred from homology"/>
<keyword evidence="3 8" id="KW-0732">Signal</keyword>
<sequence>MRKYSYLLLLLLANASHASVVVGATRVIFDGAKKNASINVENKDKTTNIIQSWLSPVDASSSAKDAFVITPPLFKLKAGGQGFVRIVRTGKALPEDRESMFWLNVKGIPALDKAPTENIVQFAINSKIKLIYRPASLKGSTPEKVASELQWYKENNAIKVKNPSSLYINFAQISINSKDISGGWFVAPHGELTISIPAGLTSSASGKQEITWSVINDYGMSNNKYRALVN</sequence>
<dbReference type="Pfam" id="PF00345">
    <property type="entry name" value="PapD_N"/>
    <property type="match status" value="1"/>
</dbReference>
<comment type="similarity">
    <text evidence="2 7">Belongs to the periplasmic pilus chaperone family.</text>
</comment>
<evidence type="ECO:0000313" key="11">
    <source>
        <dbReference type="EMBL" id="QPK01326.1"/>
    </source>
</evidence>
<keyword evidence="4" id="KW-0574">Periplasm</keyword>
<dbReference type="AlphaFoldDB" id="A0A7T0DXJ4"/>
<keyword evidence="5 7" id="KW-0143">Chaperone</keyword>
<evidence type="ECO:0000256" key="5">
    <source>
        <dbReference type="ARBA" id="ARBA00023186"/>
    </source>
</evidence>
<organism evidence="11">
    <name type="scientific">Enterobacter mori</name>
    <dbReference type="NCBI Taxonomy" id="539813"/>
    <lineage>
        <taxon>Bacteria</taxon>
        <taxon>Pseudomonadati</taxon>
        <taxon>Pseudomonadota</taxon>
        <taxon>Gammaproteobacteria</taxon>
        <taxon>Enterobacterales</taxon>
        <taxon>Enterobacteriaceae</taxon>
        <taxon>Enterobacter</taxon>
    </lineage>
</organism>
<reference evidence="11" key="1">
    <citation type="submission" date="2020-09" db="EMBL/GenBank/DDBJ databases">
        <title>First Report of a novel Colistin-Resistant species of Enterobacter cloacae complex Producing MCR-5 isolated from hospital sewage water.</title>
        <authorList>
            <person name="Zhou K."/>
        </authorList>
    </citation>
    <scope>NUCLEOTIDE SEQUENCE [LARGE SCALE GENOMIC DNA]</scope>
    <source>
        <strain evidence="11">HSW1412</strain>
    </source>
</reference>
<dbReference type="GO" id="GO:0071555">
    <property type="term" value="P:cell wall organization"/>
    <property type="evidence" value="ECO:0007669"/>
    <property type="project" value="InterPro"/>
</dbReference>
<dbReference type="InterPro" id="IPR013783">
    <property type="entry name" value="Ig-like_fold"/>
</dbReference>
<name>A0A7T0DXJ4_9ENTR</name>
<evidence type="ECO:0000256" key="2">
    <source>
        <dbReference type="ARBA" id="ARBA00007399"/>
    </source>
</evidence>
<evidence type="ECO:0000259" key="10">
    <source>
        <dbReference type="Pfam" id="PF02753"/>
    </source>
</evidence>
<evidence type="ECO:0000256" key="3">
    <source>
        <dbReference type="ARBA" id="ARBA00022729"/>
    </source>
</evidence>
<dbReference type="InterPro" id="IPR018046">
    <property type="entry name" value="Pili_assmbl_chaperone_CS"/>
</dbReference>
<dbReference type="InterPro" id="IPR016148">
    <property type="entry name" value="Pili_assmbl_chaperone_C"/>
</dbReference>
<evidence type="ECO:0000256" key="8">
    <source>
        <dbReference type="SAM" id="SignalP"/>
    </source>
</evidence>
<dbReference type="InterPro" id="IPR050643">
    <property type="entry name" value="Periplasmic_pilus_chap"/>
</dbReference>